<keyword evidence="1" id="KW-1133">Transmembrane helix</keyword>
<evidence type="ECO:0000313" key="2">
    <source>
        <dbReference type="EMBL" id="MBB5058451.1"/>
    </source>
</evidence>
<sequence length="512" mass="55934">MTVGSQFGRTIANASSVAILIAMMGCRGDQRSHPVPETPMPPKTVLLAQMMRELSDKPGFTEAFIAQIDKSGKNGPAAMTPPLITRLRELILGKDWQRLDRFPGWTMREINPTVRVVGHFAGKDAALEGMSERHPGASASAKETQTKLKEFIDLGDHSLEKKETISLDERSHLPGFSSKGLVSALGDGVVRGDDANPAIAPLHAESQRLADVLNRLAMNGVEGSAPAVVTISGKSVKTPEELIGALMQSGHDVLVSDARYFANFGHFHYQGKDVMMPFWVNSEIVVPGTHRPLLVPVSHAEYEWTVSGPKINARVSWYYGVDGKAEFRVMDTLDQAWVLGRHAHEYRDADALEVTRLIGLFTIAYAHQHIARPAMPFGGYYGLGVCQDTVAAIEKKMTGKATLFPNTADSSLFDDPNDAEVNRLIAAIPKDRAGSLPEPERIFGSLPTDDLSAITIPGLSADLIAAHQAWHDGKLQRTTSWRHRAFMALLWFLGVVALVTAVFKARKRLHAT</sequence>
<protein>
    <submittedName>
        <fullName evidence="2">Uncharacterized protein</fullName>
    </submittedName>
</protein>
<gene>
    <name evidence="2" type="ORF">HDF16_003165</name>
</gene>
<keyword evidence="1" id="KW-0472">Membrane</keyword>
<evidence type="ECO:0000256" key="1">
    <source>
        <dbReference type="SAM" id="Phobius"/>
    </source>
</evidence>
<reference evidence="2 3" key="1">
    <citation type="submission" date="2020-08" db="EMBL/GenBank/DDBJ databases">
        <title>Genomic Encyclopedia of Type Strains, Phase IV (KMG-V): Genome sequencing to study the core and pangenomes of soil and plant-associated prokaryotes.</title>
        <authorList>
            <person name="Whitman W."/>
        </authorList>
    </citation>
    <scope>NUCLEOTIDE SEQUENCE [LARGE SCALE GENOMIC DNA]</scope>
    <source>
        <strain evidence="2 3">M8UP14</strain>
    </source>
</reference>
<evidence type="ECO:0000313" key="3">
    <source>
        <dbReference type="Proteomes" id="UP000540989"/>
    </source>
</evidence>
<dbReference type="RefSeq" id="WP_246409145.1">
    <property type="nucleotide sequence ID" value="NZ_JACHIP010000004.1"/>
</dbReference>
<name>A0A7W7ZFP3_9BACT</name>
<dbReference type="AlphaFoldDB" id="A0A7W7ZFP3"/>
<dbReference type="EMBL" id="JACHIP010000004">
    <property type="protein sequence ID" value="MBB5058451.1"/>
    <property type="molecule type" value="Genomic_DNA"/>
</dbReference>
<proteinExistence type="predicted"/>
<organism evidence="2 3">
    <name type="scientific">Granulicella aggregans</name>
    <dbReference type="NCBI Taxonomy" id="474949"/>
    <lineage>
        <taxon>Bacteria</taxon>
        <taxon>Pseudomonadati</taxon>
        <taxon>Acidobacteriota</taxon>
        <taxon>Terriglobia</taxon>
        <taxon>Terriglobales</taxon>
        <taxon>Acidobacteriaceae</taxon>
        <taxon>Granulicella</taxon>
    </lineage>
</organism>
<dbReference type="Proteomes" id="UP000540989">
    <property type="component" value="Unassembled WGS sequence"/>
</dbReference>
<keyword evidence="3" id="KW-1185">Reference proteome</keyword>
<feature type="transmembrane region" description="Helical" evidence="1">
    <location>
        <begin position="485"/>
        <end position="503"/>
    </location>
</feature>
<keyword evidence="1" id="KW-0812">Transmembrane</keyword>
<comment type="caution">
    <text evidence="2">The sequence shown here is derived from an EMBL/GenBank/DDBJ whole genome shotgun (WGS) entry which is preliminary data.</text>
</comment>
<accession>A0A7W7ZFP3</accession>